<dbReference type="InterPro" id="IPR000551">
    <property type="entry name" value="MerR-type_HTH_dom"/>
</dbReference>
<dbReference type="Gene3D" id="1.10.1660.10">
    <property type="match status" value="1"/>
</dbReference>
<evidence type="ECO:0000256" key="2">
    <source>
        <dbReference type="ARBA" id="ARBA00023125"/>
    </source>
</evidence>
<dbReference type="CDD" id="cd04785">
    <property type="entry name" value="HTH_CadR-PbrR-like"/>
    <property type="match status" value="1"/>
</dbReference>
<dbReference type="Pfam" id="PF00376">
    <property type="entry name" value="MerR"/>
    <property type="match status" value="1"/>
</dbReference>
<dbReference type="SMART" id="SM00422">
    <property type="entry name" value="HTH_MERR"/>
    <property type="match status" value="1"/>
</dbReference>
<dbReference type="EMBL" id="BMJQ01000002">
    <property type="protein sequence ID" value="GGF05532.1"/>
    <property type="molecule type" value="Genomic_DNA"/>
</dbReference>
<feature type="domain" description="HTH merR-type" evidence="4">
    <location>
        <begin position="9"/>
        <end position="75"/>
    </location>
</feature>
<evidence type="ECO:0000313" key="6">
    <source>
        <dbReference type="Proteomes" id="UP000646365"/>
    </source>
</evidence>
<gene>
    <name evidence="5" type="ORF">GCM10011611_08810</name>
</gene>
<dbReference type="PRINTS" id="PR00040">
    <property type="entry name" value="HTHMERR"/>
</dbReference>
<accession>A0A8J3E1Z7</accession>
<dbReference type="SUPFAM" id="SSF46955">
    <property type="entry name" value="Putative DNA-binding domain"/>
    <property type="match status" value="1"/>
</dbReference>
<evidence type="ECO:0000259" key="4">
    <source>
        <dbReference type="PROSITE" id="PS50937"/>
    </source>
</evidence>
<dbReference type="PANTHER" id="PTHR30204">
    <property type="entry name" value="REDOX-CYCLING DRUG-SENSING TRANSCRIPTIONAL ACTIVATOR SOXR"/>
    <property type="match status" value="1"/>
</dbReference>
<dbReference type="InterPro" id="IPR047057">
    <property type="entry name" value="MerR_fam"/>
</dbReference>
<reference evidence="5" key="2">
    <citation type="submission" date="2020-09" db="EMBL/GenBank/DDBJ databases">
        <authorList>
            <person name="Sun Q."/>
            <person name="Zhou Y."/>
        </authorList>
    </citation>
    <scope>NUCLEOTIDE SEQUENCE</scope>
    <source>
        <strain evidence="5">CGMCC 1.15725</strain>
    </source>
</reference>
<dbReference type="InterPro" id="IPR015358">
    <property type="entry name" value="Tscrpt_reg_MerR_DNA-bd"/>
</dbReference>
<dbReference type="PROSITE" id="PS50937">
    <property type="entry name" value="HTH_MERR_2"/>
    <property type="match status" value="1"/>
</dbReference>
<dbReference type="AlphaFoldDB" id="A0A8J3E1Z7"/>
<reference evidence="5" key="1">
    <citation type="journal article" date="2014" name="Int. J. Syst. Evol. Microbiol.">
        <title>Complete genome sequence of Corynebacterium casei LMG S-19264T (=DSM 44701T), isolated from a smear-ripened cheese.</title>
        <authorList>
            <consortium name="US DOE Joint Genome Institute (JGI-PGF)"/>
            <person name="Walter F."/>
            <person name="Albersmeier A."/>
            <person name="Kalinowski J."/>
            <person name="Ruckert C."/>
        </authorList>
    </citation>
    <scope>NUCLEOTIDE SEQUENCE</scope>
    <source>
        <strain evidence="5">CGMCC 1.15725</strain>
    </source>
</reference>
<dbReference type="GO" id="GO:0003677">
    <property type="term" value="F:DNA binding"/>
    <property type="evidence" value="ECO:0007669"/>
    <property type="project" value="UniProtKB-KW"/>
</dbReference>
<protein>
    <submittedName>
        <fullName evidence="5">MerR family transcriptional regulator</fullName>
    </submittedName>
</protein>
<name>A0A8J3E1Z7_9PROT</name>
<proteinExistence type="predicted"/>
<dbReference type="GO" id="GO:0003700">
    <property type="term" value="F:DNA-binding transcription factor activity"/>
    <property type="evidence" value="ECO:0007669"/>
    <property type="project" value="InterPro"/>
</dbReference>
<dbReference type="Pfam" id="PF09278">
    <property type="entry name" value="MerR-DNA-bind"/>
    <property type="match status" value="1"/>
</dbReference>
<keyword evidence="2" id="KW-0238">DNA-binding</keyword>
<organism evidence="5 6">
    <name type="scientific">Aliidongia dinghuensis</name>
    <dbReference type="NCBI Taxonomy" id="1867774"/>
    <lineage>
        <taxon>Bacteria</taxon>
        <taxon>Pseudomonadati</taxon>
        <taxon>Pseudomonadota</taxon>
        <taxon>Alphaproteobacteria</taxon>
        <taxon>Rhodospirillales</taxon>
        <taxon>Dongiaceae</taxon>
        <taxon>Aliidongia</taxon>
    </lineage>
</organism>
<dbReference type="PROSITE" id="PS00552">
    <property type="entry name" value="HTH_MERR_1"/>
    <property type="match status" value="1"/>
</dbReference>
<comment type="caution">
    <text evidence="5">The sequence shown here is derived from an EMBL/GenBank/DDBJ whole genome shotgun (WGS) entry which is preliminary data.</text>
</comment>
<dbReference type="Proteomes" id="UP000646365">
    <property type="component" value="Unassembled WGS sequence"/>
</dbReference>
<keyword evidence="3" id="KW-0804">Transcription</keyword>
<dbReference type="PANTHER" id="PTHR30204:SF94">
    <property type="entry name" value="HEAVY METAL-DEPENDENT TRANSCRIPTIONAL REGULATOR HI_0293-RELATED"/>
    <property type="match status" value="1"/>
</dbReference>
<evidence type="ECO:0000256" key="1">
    <source>
        <dbReference type="ARBA" id="ARBA00023015"/>
    </source>
</evidence>
<dbReference type="InterPro" id="IPR009061">
    <property type="entry name" value="DNA-bd_dom_put_sf"/>
</dbReference>
<sequence length="136" mass="15351">MVERVDMNIAAVARATGIKVETIRWYESVGLIPSPDRSAGNYRVYRNEHVERLAFIKRSRDLGFTLREVRALLDLADHPQRDCAEVDRIARLHLVEVERKAAHLERLAGELRRIIDSCNGGNVADCRIVESLSASA</sequence>
<evidence type="ECO:0000256" key="3">
    <source>
        <dbReference type="ARBA" id="ARBA00023163"/>
    </source>
</evidence>
<keyword evidence="1" id="KW-0805">Transcription regulation</keyword>
<dbReference type="RefSeq" id="WP_229743478.1">
    <property type="nucleotide sequence ID" value="NZ_BMJQ01000002.1"/>
</dbReference>
<keyword evidence="6" id="KW-1185">Reference proteome</keyword>
<evidence type="ECO:0000313" key="5">
    <source>
        <dbReference type="EMBL" id="GGF05532.1"/>
    </source>
</evidence>